<dbReference type="InterPro" id="IPR017945">
    <property type="entry name" value="DHBP_synth_RibB-like_a/b_dom"/>
</dbReference>
<dbReference type="GO" id="GO:0008033">
    <property type="term" value="P:tRNA processing"/>
    <property type="evidence" value="ECO:0007669"/>
    <property type="project" value="UniProtKB-KW"/>
</dbReference>
<dbReference type="EMBL" id="CAFBSG010000006">
    <property type="protein sequence ID" value="CAB5239889.1"/>
    <property type="molecule type" value="Genomic_DNA"/>
</dbReference>
<dbReference type="Gene3D" id="3.90.870.10">
    <property type="entry name" value="DHBP synthase"/>
    <property type="match status" value="1"/>
</dbReference>
<evidence type="ECO:0000259" key="12">
    <source>
        <dbReference type="PROSITE" id="PS51163"/>
    </source>
</evidence>
<evidence type="ECO:0000256" key="4">
    <source>
        <dbReference type="ARBA" id="ARBA00022490"/>
    </source>
</evidence>
<evidence type="ECO:0000256" key="3">
    <source>
        <dbReference type="ARBA" id="ARBA00012584"/>
    </source>
</evidence>
<proteinExistence type="inferred from homology"/>
<feature type="domain" description="YrdC-like" evidence="12">
    <location>
        <begin position="13"/>
        <end position="199"/>
    </location>
</feature>
<comment type="subcellular location">
    <subcellularLocation>
        <location evidence="1">Cytoplasm</location>
    </subcellularLocation>
</comment>
<reference evidence="13" key="1">
    <citation type="submission" date="2020-05" db="EMBL/GenBank/DDBJ databases">
        <authorList>
            <person name="Chiriac C."/>
            <person name="Salcher M."/>
            <person name="Ghai R."/>
            <person name="Kavagutti S V."/>
        </authorList>
    </citation>
    <scope>NUCLEOTIDE SEQUENCE</scope>
</reference>
<dbReference type="GO" id="GO:0005737">
    <property type="term" value="C:cytoplasm"/>
    <property type="evidence" value="ECO:0007669"/>
    <property type="project" value="UniProtKB-SubCell"/>
</dbReference>
<keyword evidence="6" id="KW-0819">tRNA processing</keyword>
<dbReference type="GO" id="GO:0061710">
    <property type="term" value="F:L-threonylcarbamoyladenylate synthase"/>
    <property type="evidence" value="ECO:0007669"/>
    <property type="project" value="UniProtKB-EC"/>
</dbReference>
<keyword evidence="4" id="KW-0963">Cytoplasm</keyword>
<evidence type="ECO:0000256" key="10">
    <source>
        <dbReference type="ARBA" id="ARBA00029774"/>
    </source>
</evidence>
<evidence type="ECO:0000256" key="9">
    <source>
        <dbReference type="ARBA" id="ARBA00022840"/>
    </source>
</evidence>
<evidence type="ECO:0000256" key="8">
    <source>
        <dbReference type="ARBA" id="ARBA00022741"/>
    </source>
</evidence>
<dbReference type="InterPro" id="IPR050156">
    <property type="entry name" value="TC-AMP_synthase_SUA5"/>
</dbReference>
<dbReference type="GO" id="GO:0006450">
    <property type="term" value="P:regulation of translational fidelity"/>
    <property type="evidence" value="ECO:0007669"/>
    <property type="project" value="TreeGrafter"/>
</dbReference>
<evidence type="ECO:0000256" key="7">
    <source>
        <dbReference type="ARBA" id="ARBA00022695"/>
    </source>
</evidence>
<evidence type="ECO:0000256" key="6">
    <source>
        <dbReference type="ARBA" id="ARBA00022694"/>
    </source>
</evidence>
<name>A0A6J7XRE1_9ZZZZ</name>
<dbReference type="PANTHER" id="PTHR17490:SF16">
    <property type="entry name" value="THREONYLCARBAMOYL-AMP SYNTHASE"/>
    <property type="match status" value="1"/>
</dbReference>
<dbReference type="GO" id="GO:0000049">
    <property type="term" value="F:tRNA binding"/>
    <property type="evidence" value="ECO:0007669"/>
    <property type="project" value="TreeGrafter"/>
</dbReference>
<protein>
    <recommendedName>
        <fullName evidence="10">L-threonylcarbamoyladenylate synthase</fullName>
        <ecNumber evidence="3">2.7.7.87</ecNumber>
    </recommendedName>
    <alternativeName>
        <fullName evidence="10">L-threonylcarbamoyladenylate synthase</fullName>
    </alternativeName>
</protein>
<comment type="catalytic activity">
    <reaction evidence="11">
        <text>L-threonine + hydrogencarbonate + ATP = L-threonylcarbamoyladenylate + diphosphate + H2O</text>
        <dbReference type="Rhea" id="RHEA:36407"/>
        <dbReference type="ChEBI" id="CHEBI:15377"/>
        <dbReference type="ChEBI" id="CHEBI:17544"/>
        <dbReference type="ChEBI" id="CHEBI:30616"/>
        <dbReference type="ChEBI" id="CHEBI:33019"/>
        <dbReference type="ChEBI" id="CHEBI:57926"/>
        <dbReference type="ChEBI" id="CHEBI:73682"/>
        <dbReference type="EC" id="2.7.7.87"/>
    </reaction>
</comment>
<accession>A0A6J7XRE1</accession>
<keyword evidence="9" id="KW-0067">ATP-binding</keyword>
<dbReference type="SUPFAM" id="SSF55821">
    <property type="entry name" value="YrdC/RibB"/>
    <property type="match status" value="1"/>
</dbReference>
<dbReference type="GO" id="GO:0003725">
    <property type="term" value="F:double-stranded RNA binding"/>
    <property type="evidence" value="ECO:0007669"/>
    <property type="project" value="InterPro"/>
</dbReference>
<dbReference type="Pfam" id="PF01300">
    <property type="entry name" value="Sua5_yciO_yrdC"/>
    <property type="match status" value="1"/>
</dbReference>
<gene>
    <name evidence="13" type="ORF">UFOPK3554_00531</name>
</gene>
<organism evidence="13">
    <name type="scientific">freshwater metagenome</name>
    <dbReference type="NCBI Taxonomy" id="449393"/>
    <lineage>
        <taxon>unclassified sequences</taxon>
        <taxon>metagenomes</taxon>
        <taxon>ecological metagenomes</taxon>
    </lineage>
</organism>
<keyword evidence="5" id="KW-0808">Transferase</keyword>
<evidence type="ECO:0000313" key="13">
    <source>
        <dbReference type="EMBL" id="CAB5239889.1"/>
    </source>
</evidence>
<dbReference type="PROSITE" id="PS51163">
    <property type="entry name" value="YRDC"/>
    <property type="match status" value="1"/>
</dbReference>
<evidence type="ECO:0000256" key="5">
    <source>
        <dbReference type="ARBA" id="ARBA00022679"/>
    </source>
</evidence>
<dbReference type="AlphaFoldDB" id="A0A6J7XRE1"/>
<evidence type="ECO:0000256" key="11">
    <source>
        <dbReference type="ARBA" id="ARBA00048366"/>
    </source>
</evidence>
<dbReference type="InterPro" id="IPR006070">
    <property type="entry name" value="Sua5-like_dom"/>
</dbReference>
<dbReference type="GO" id="GO:0005524">
    <property type="term" value="F:ATP binding"/>
    <property type="evidence" value="ECO:0007669"/>
    <property type="project" value="UniProtKB-KW"/>
</dbReference>
<dbReference type="EC" id="2.7.7.87" evidence="3"/>
<dbReference type="PANTHER" id="PTHR17490">
    <property type="entry name" value="SUA5"/>
    <property type="match status" value="1"/>
</dbReference>
<comment type="similarity">
    <text evidence="2">Belongs to the SUA5 family.</text>
</comment>
<keyword evidence="7" id="KW-0548">Nucleotidyltransferase</keyword>
<keyword evidence="8" id="KW-0547">Nucleotide-binding</keyword>
<evidence type="ECO:0000256" key="2">
    <source>
        <dbReference type="ARBA" id="ARBA00007663"/>
    </source>
</evidence>
<sequence length="216" mass="23325">MGALVYLYMGERSDHVEQAVKAIRDGYIIIAPLENSYVYLCDAFSHDAVRAMHVLRKDPLGVAAQVLVGNLEMAKGIIRGVPPIVEPLMVNFWPGLLTLNLRPQIGLTWDLGDDNELDLVSVRVPVAPFVLEVLQQSGPLAVASASPVGRPPLLNTREITAREGDIAAIFGDGVLQGGTPTTILEVSDGGVRMVREGAITREELMTASPFIFPTNQ</sequence>
<evidence type="ECO:0000256" key="1">
    <source>
        <dbReference type="ARBA" id="ARBA00004496"/>
    </source>
</evidence>